<dbReference type="EMBL" id="NTKD01000071">
    <property type="protein sequence ID" value="PDH36271.1"/>
    <property type="molecule type" value="Genomic_DNA"/>
</dbReference>
<keyword evidence="2" id="KW-0808">Transferase</keyword>
<comment type="caution">
    <text evidence="2">The sequence shown here is derived from an EMBL/GenBank/DDBJ whole genome shotgun (WGS) entry which is preliminary data.</text>
</comment>
<dbReference type="Proteomes" id="UP000219327">
    <property type="component" value="Unassembled WGS sequence"/>
</dbReference>
<accession>A0A2A5WIL3</accession>
<dbReference type="InterPro" id="IPR000182">
    <property type="entry name" value="GNAT_dom"/>
</dbReference>
<evidence type="ECO:0000259" key="1">
    <source>
        <dbReference type="PROSITE" id="PS51186"/>
    </source>
</evidence>
<reference evidence="2 3" key="1">
    <citation type="submission" date="2017-08" db="EMBL/GenBank/DDBJ databases">
        <title>Fine stratification of microbial communities through a metagenomic profile of the photic zone.</title>
        <authorList>
            <person name="Haro-Moreno J.M."/>
            <person name="Lopez-Perez M."/>
            <person name="De La Torre J."/>
            <person name="Picazo A."/>
            <person name="Camacho A."/>
            <person name="Rodriguez-Valera F."/>
        </authorList>
    </citation>
    <scope>NUCLEOTIDE SEQUENCE [LARGE SCALE GENOMIC DNA]</scope>
    <source>
        <strain evidence="2">MED-G24</strain>
    </source>
</reference>
<sequence>MTSVKKQSLSVVKIRANDVPDILSWRYTPPYDFYDPPPHPDVATYTREFLKPELAFHVVLSEEALIGFCSYGIDGQVPGGDYTQGALDIGLGMRPELTGQGQGSAFFSAVLTHGTTVWSPSQIRLTVASFNRRARRLYEQFGFCYHSEFNDPQTNVHYVILMSSGSRW</sequence>
<dbReference type="InterPro" id="IPR016181">
    <property type="entry name" value="Acyl_CoA_acyltransferase"/>
</dbReference>
<dbReference type="PROSITE" id="PS51186">
    <property type="entry name" value="GNAT"/>
    <property type="match status" value="1"/>
</dbReference>
<name>A0A2A5WIL3_9GAMM</name>
<dbReference type="SUPFAM" id="SSF55729">
    <property type="entry name" value="Acyl-CoA N-acyltransferases (Nat)"/>
    <property type="match status" value="1"/>
</dbReference>
<feature type="domain" description="N-acetyltransferase" evidence="1">
    <location>
        <begin position="12"/>
        <end position="163"/>
    </location>
</feature>
<gene>
    <name evidence="2" type="ORF">CNE99_09915</name>
</gene>
<dbReference type="Gene3D" id="3.40.630.30">
    <property type="match status" value="1"/>
</dbReference>
<evidence type="ECO:0000313" key="3">
    <source>
        <dbReference type="Proteomes" id="UP000219327"/>
    </source>
</evidence>
<proteinExistence type="predicted"/>
<protein>
    <submittedName>
        <fullName evidence="2">GNAT family N-acetyltransferase</fullName>
    </submittedName>
</protein>
<organism evidence="2 3">
    <name type="scientific">OM182 bacterium MED-G24</name>
    <dbReference type="NCBI Taxonomy" id="1986255"/>
    <lineage>
        <taxon>Bacteria</taxon>
        <taxon>Pseudomonadati</taxon>
        <taxon>Pseudomonadota</taxon>
        <taxon>Gammaproteobacteria</taxon>
        <taxon>OMG group</taxon>
        <taxon>OM182 clade</taxon>
    </lineage>
</organism>
<dbReference type="Pfam" id="PF00583">
    <property type="entry name" value="Acetyltransf_1"/>
    <property type="match status" value="1"/>
</dbReference>
<dbReference type="AlphaFoldDB" id="A0A2A5WIL3"/>
<evidence type="ECO:0000313" key="2">
    <source>
        <dbReference type="EMBL" id="PDH36271.1"/>
    </source>
</evidence>
<dbReference type="GO" id="GO:0016747">
    <property type="term" value="F:acyltransferase activity, transferring groups other than amino-acyl groups"/>
    <property type="evidence" value="ECO:0007669"/>
    <property type="project" value="InterPro"/>
</dbReference>